<dbReference type="AlphaFoldDB" id="A0A502EHP3"/>
<sequence>MPSPVRCPRALTDIDAEWLTEALQQRYPGVEVVATSVVDMTQGTSTRMRLRASYADNGAATPPEALFAKSAFENDFRDMMTSAGIYEAEVRAFTELLPKVEARTPALYASAVDETDGQFLLIMEDLVEAGIRWHPPGGPISVDDASKVLAGMATWHAPFWDDPALDAHKWLQTPQQSSAQDTTKMFVKFGIQILKENWADSIPAVVRDADDLESAFFAMMASSSAAPRTLLHGDPHLGNLGLIDGDPVFLDWQVIRRGNAALDLSYFLTMSLDIEDRRAHEQALLREYLDRRTTLGGGEQDFDALWASYRAQGLYGLLVWAATPEVMQPSTVSGPYVTRALAALEDLDTLRTIRAL</sequence>
<dbReference type="OrthoDB" id="141068at2"/>
<evidence type="ECO:0000259" key="1">
    <source>
        <dbReference type="SMART" id="SM00587"/>
    </source>
</evidence>
<protein>
    <submittedName>
        <fullName evidence="2">DUF1679 domain-containing protein</fullName>
    </submittedName>
</protein>
<dbReference type="PANTHER" id="PTHR11012:SF30">
    <property type="entry name" value="PROTEIN KINASE-LIKE DOMAIN-CONTAINING"/>
    <property type="match status" value="1"/>
</dbReference>
<organism evidence="2 3">
    <name type="scientific">Mycolicibacterium hodleri</name>
    <dbReference type="NCBI Taxonomy" id="49897"/>
    <lineage>
        <taxon>Bacteria</taxon>
        <taxon>Bacillati</taxon>
        <taxon>Actinomycetota</taxon>
        <taxon>Actinomycetes</taxon>
        <taxon>Mycobacteriales</taxon>
        <taxon>Mycobacteriaceae</taxon>
        <taxon>Mycolicibacterium</taxon>
    </lineage>
</organism>
<feature type="domain" description="CHK kinase-like" evidence="1">
    <location>
        <begin position="121"/>
        <end position="297"/>
    </location>
</feature>
<evidence type="ECO:0000313" key="3">
    <source>
        <dbReference type="Proteomes" id="UP000320095"/>
    </source>
</evidence>
<dbReference type="Proteomes" id="UP000320095">
    <property type="component" value="Unassembled WGS sequence"/>
</dbReference>
<reference evidence="2 3" key="1">
    <citation type="journal article" date="2019" name="Environ. Microbiol.">
        <title>Species interactions and distinct microbial communities in high Arctic permafrost affected cryosols are associated with the CH4 and CO2 gas fluxes.</title>
        <authorList>
            <person name="Altshuler I."/>
            <person name="Hamel J."/>
            <person name="Turney S."/>
            <person name="Magnuson E."/>
            <person name="Levesque R."/>
            <person name="Greer C."/>
            <person name="Whyte L.G."/>
        </authorList>
    </citation>
    <scope>NUCLEOTIDE SEQUENCE [LARGE SCALE GENOMIC DNA]</scope>
    <source>
        <strain evidence="2 3">S5.20</strain>
    </source>
</reference>
<dbReference type="SUPFAM" id="SSF56112">
    <property type="entry name" value="Protein kinase-like (PK-like)"/>
    <property type="match status" value="1"/>
</dbReference>
<dbReference type="RefSeq" id="WP_140687307.1">
    <property type="nucleotide sequence ID" value="NZ_RCZG01000001.1"/>
</dbReference>
<dbReference type="InterPro" id="IPR011009">
    <property type="entry name" value="Kinase-like_dom_sf"/>
</dbReference>
<dbReference type="Pfam" id="PF02958">
    <property type="entry name" value="EcKL"/>
    <property type="match status" value="1"/>
</dbReference>
<accession>A0A502EHP3</accession>
<comment type="caution">
    <text evidence="2">The sequence shown here is derived from an EMBL/GenBank/DDBJ whole genome shotgun (WGS) entry which is preliminary data.</text>
</comment>
<name>A0A502EHP3_9MYCO</name>
<dbReference type="PANTHER" id="PTHR11012">
    <property type="entry name" value="PROTEIN KINASE-LIKE DOMAIN-CONTAINING"/>
    <property type="match status" value="1"/>
</dbReference>
<dbReference type="EMBL" id="RCZG01000001">
    <property type="protein sequence ID" value="TPG36589.1"/>
    <property type="molecule type" value="Genomic_DNA"/>
</dbReference>
<keyword evidence="3" id="KW-1185">Reference proteome</keyword>
<gene>
    <name evidence="2" type="ORF">EAH80_01080</name>
</gene>
<dbReference type="Gene3D" id="3.90.1200.10">
    <property type="match status" value="1"/>
</dbReference>
<evidence type="ECO:0000313" key="2">
    <source>
        <dbReference type="EMBL" id="TPG36589.1"/>
    </source>
</evidence>
<dbReference type="InterPro" id="IPR004119">
    <property type="entry name" value="EcKL"/>
</dbReference>
<dbReference type="SMART" id="SM00587">
    <property type="entry name" value="CHK"/>
    <property type="match status" value="1"/>
</dbReference>
<dbReference type="InterPro" id="IPR015897">
    <property type="entry name" value="CHK_kinase-like"/>
</dbReference>
<proteinExistence type="predicted"/>